<dbReference type="Proteomes" id="UP000236178">
    <property type="component" value="Unassembled WGS sequence"/>
</dbReference>
<keyword evidence="2" id="KW-0812">Transmembrane</keyword>
<reference evidence="3 4" key="1">
    <citation type="submission" date="2017-12" db="EMBL/GenBank/DDBJ databases">
        <title>Streptomyces populusis sp. nov., a novel endophytic actinobacterium isolated from stems of Populus adenopoda Maxim.</title>
        <authorList>
            <person name="Wang Z."/>
        </authorList>
    </citation>
    <scope>NUCLEOTIDE SEQUENCE [LARGE SCALE GENOMIC DNA]</scope>
    <source>
        <strain evidence="3 4">A249</strain>
    </source>
</reference>
<comment type="caution">
    <text evidence="3">The sequence shown here is derived from an EMBL/GenBank/DDBJ whole genome shotgun (WGS) entry which is preliminary data.</text>
</comment>
<dbReference type="AlphaFoldDB" id="A0A2I0SKP0"/>
<evidence type="ECO:0000313" key="4">
    <source>
        <dbReference type="Proteomes" id="UP000236178"/>
    </source>
</evidence>
<feature type="transmembrane region" description="Helical" evidence="2">
    <location>
        <begin position="109"/>
        <end position="132"/>
    </location>
</feature>
<name>A0A2I0SKP0_9ACTN</name>
<evidence type="ECO:0000256" key="1">
    <source>
        <dbReference type="SAM" id="MobiDB-lite"/>
    </source>
</evidence>
<proteinExistence type="predicted"/>
<keyword evidence="4" id="KW-1185">Reference proteome</keyword>
<feature type="region of interest" description="Disordered" evidence="1">
    <location>
        <begin position="1"/>
        <end position="28"/>
    </location>
</feature>
<keyword evidence="2" id="KW-1133">Transmembrane helix</keyword>
<dbReference type="OrthoDB" id="9902415at2"/>
<gene>
    <name evidence="3" type="ORF">CW362_24250</name>
</gene>
<keyword evidence="2" id="KW-0472">Membrane</keyword>
<dbReference type="EMBL" id="PJOS01000050">
    <property type="protein sequence ID" value="PKT70471.1"/>
    <property type="molecule type" value="Genomic_DNA"/>
</dbReference>
<evidence type="ECO:0000256" key="2">
    <source>
        <dbReference type="SAM" id="Phobius"/>
    </source>
</evidence>
<feature type="transmembrane region" description="Helical" evidence="2">
    <location>
        <begin position="79"/>
        <end position="102"/>
    </location>
</feature>
<protein>
    <submittedName>
        <fullName evidence="3">Uncharacterized protein</fullName>
    </submittedName>
</protein>
<feature type="compositionally biased region" description="Low complexity" evidence="1">
    <location>
        <begin position="1"/>
        <end position="13"/>
    </location>
</feature>
<feature type="transmembrane region" description="Helical" evidence="2">
    <location>
        <begin position="36"/>
        <end position="59"/>
    </location>
</feature>
<accession>A0A2I0SKP0</accession>
<sequence length="135" mass="13632">MSTTAGPQVSPQPSSSPPPSLAGPLPADRTRAPRKWWIAPLAGALVALPVQLVAALLLLMSPMALDSCSAANPCGRTEVAIGATLVLLLLALLSLGVPWYLARRRSLGVGIGVSLIPLGLTLASIGTLLLGIGVG</sequence>
<evidence type="ECO:0000313" key="3">
    <source>
        <dbReference type="EMBL" id="PKT70471.1"/>
    </source>
</evidence>
<dbReference type="RefSeq" id="WP_103551643.1">
    <property type="nucleotide sequence ID" value="NZ_JBHJSK010000008.1"/>
</dbReference>
<organism evidence="3 4">
    <name type="scientific">Streptomyces populi</name>
    <dbReference type="NCBI Taxonomy" id="2058924"/>
    <lineage>
        <taxon>Bacteria</taxon>
        <taxon>Bacillati</taxon>
        <taxon>Actinomycetota</taxon>
        <taxon>Actinomycetes</taxon>
        <taxon>Kitasatosporales</taxon>
        <taxon>Streptomycetaceae</taxon>
        <taxon>Streptomyces</taxon>
    </lineage>
</organism>